<evidence type="ECO:0008006" key="3">
    <source>
        <dbReference type="Google" id="ProtNLM"/>
    </source>
</evidence>
<dbReference type="PANTHER" id="PTHR31479">
    <property type="entry name" value="ALPHA/BETA-HYDROLASES SUPERFAMILY PROTEIN"/>
    <property type="match status" value="1"/>
</dbReference>
<evidence type="ECO:0000313" key="2">
    <source>
        <dbReference type="Proteomes" id="UP001396334"/>
    </source>
</evidence>
<reference evidence="1 2" key="1">
    <citation type="journal article" date="2024" name="G3 (Bethesda)">
        <title>Genome assembly of Hibiscus sabdariffa L. provides insights into metabolisms of medicinal natural products.</title>
        <authorList>
            <person name="Kim T."/>
        </authorList>
    </citation>
    <scope>NUCLEOTIDE SEQUENCE [LARGE SCALE GENOMIC DNA]</scope>
    <source>
        <strain evidence="1">TK-2024</strain>
        <tissue evidence="1">Old leaves</tissue>
    </source>
</reference>
<name>A0ABR2U1K1_9ROSI</name>
<protein>
    <recommendedName>
        <fullName evidence="3">GDSL esterase/lipase</fullName>
    </recommendedName>
</protein>
<accession>A0ABR2U1K1</accession>
<evidence type="ECO:0000313" key="1">
    <source>
        <dbReference type="EMBL" id="KAK9043517.1"/>
    </source>
</evidence>
<proteinExistence type="predicted"/>
<keyword evidence="2" id="KW-1185">Reference proteome</keyword>
<organism evidence="1 2">
    <name type="scientific">Hibiscus sabdariffa</name>
    <name type="common">roselle</name>
    <dbReference type="NCBI Taxonomy" id="183260"/>
    <lineage>
        <taxon>Eukaryota</taxon>
        <taxon>Viridiplantae</taxon>
        <taxon>Streptophyta</taxon>
        <taxon>Embryophyta</taxon>
        <taxon>Tracheophyta</taxon>
        <taxon>Spermatophyta</taxon>
        <taxon>Magnoliopsida</taxon>
        <taxon>eudicotyledons</taxon>
        <taxon>Gunneridae</taxon>
        <taxon>Pentapetalae</taxon>
        <taxon>rosids</taxon>
        <taxon>malvids</taxon>
        <taxon>Malvales</taxon>
        <taxon>Malvaceae</taxon>
        <taxon>Malvoideae</taxon>
        <taxon>Hibiscus</taxon>
    </lineage>
</organism>
<sequence>MGKKKNERGDDSSPGDGLFSGWKWKAGLHYHHGTPPLPLFPLSTLLLLFRLGWCVFLLCTFVDFEEDGMQLRLMGKGNGSNAGGIEELEHLSSIDWNRDDRRMSVSAILVKGVYMLEDDRQERRQGSQCQAPPWWNFFNFELDKKLVDDDDDSIFGAVFKYNPSTYHSSIDRSPMYVIAFRGASIAILAGKEMAKIGNFMDSFTFNPPFVSPTIEGIKSKKVKQGLRYLGTSIKVGISIAAAAANEGHNNSFLAMSGWIPRLFLNRSDPICAEYIGYFKHRRKLEDKGVGCVARETSQYSLTVKVVGKKDIERREPLHLLPSASLTVNSDPCPDSNSAYRLIKIKCLPTHHALAQWWRPDLNLSSDVYKYQQFDTFMVAARFICH</sequence>
<gene>
    <name evidence="1" type="ORF">V6N11_071855</name>
</gene>
<dbReference type="Proteomes" id="UP001396334">
    <property type="component" value="Unassembled WGS sequence"/>
</dbReference>
<dbReference type="PANTHER" id="PTHR31479:SF12">
    <property type="entry name" value="SUPERFAMILY PROTEIN, PUTATIVE-RELATED"/>
    <property type="match status" value="1"/>
</dbReference>
<comment type="caution">
    <text evidence="1">The sequence shown here is derived from an EMBL/GenBank/DDBJ whole genome shotgun (WGS) entry which is preliminary data.</text>
</comment>
<dbReference type="EMBL" id="JBBPBN010000003">
    <property type="protein sequence ID" value="KAK9043517.1"/>
    <property type="molecule type" value="Genomic_DNA"/>
</dbReference>